<dbReference type="RefSeq" id="WP_380724139.1">
    <property type="nucleotide sequence ID" value="NZ_JBHTLK010000075.1"/>
</dbReference>
<keyword evidence="1" id="KW-0521">NADP</keyword>
<proteinExistence type="predicted"/>
<dbReference type="PANTHER" id="PTHR48106">
    <property type="entry name" value="QUINONE OXIDOREDUCTASE PIG3-RELATED"/>
    <property type="match status" value="1"/>
</dbReference>
<dbReference type="SMART" id="SM00829">
    <property type="entry name" value="PKS_ER"/>
    <property type="match status" value="1"/>
</dbReference>
<evidence type="ECO:0000313" key="5">
    <source>
        <dbReference type="Proteomes" id="UP001597168"/>
    </source>
</evidence>
<dbReference type="InterPro" id="IPR011032">
    <property type="entry name" value="GroES-like_sf"/>
</dbReference>
<dbReference type="SUPFAM" id="SSF50129">
    <property type="entry name" value="GroES-like"/>
    <property type="match status" value="1"/>
</dbReference>
<dbReference type="Proteomes" id="UP001597168">
    <property type="component" value="Unassembled WGS sequence"/>
</dbReference>
<dbReference type="Gene3D" id="3.90.180.10">
    <property type="entry name" value="Medium-chain alcohol dehydrogenases, catalytic domain"/>
    <property type="match status" value="1"/>
</dbReference>
<dbReference type="SUPFAM" id="SSF51735">
    <property type="entry name" value="NAD(P)-binding Rossmann-fold domains"/>
    <property type="match status" value="1"/>
</dbReference>
<accession>A0ABW3QVI0</accession>
<dbReference type="Pfam" id="PF00107">
    <property type="entry name" value="ADH_zinc_N"/>
    <property type="match status" value="1"/>
</dbReference>
<dbReference type="PANTHER" id="PTHR48106:SF18">
    <property type="entry name" value="QUINONE OXIDOREDUCTASE PIG3"/>
    <property type="match status" value="1"/>
</dbReference>
<dbReference type="InterPro" id="IPR036291">
    <property type="entry name" value="NAD(P)-bd_dom_sf"/>
</dbReference>
<sequence>MHAVIATPGDDEPVSFVQVGQPAQTERQAIVSVYASSVNRDELRMLAIQPHGWRPGRDVAGVVTRSAPDGTGPRRGARVVGLVDGGGWSESVAVDASRLVELPHSVTMEQAAALPTAGLAALRSLRLGGSLLGRRVLVTGANGGVGRFHLQFAALSGAEVSAVTTRAEQVEKELKSLGATEVVECVEDAGAPFDLVLESVGGRVLAAALSQVAPGGTVVLLGSSSGEKTPVDVHDLAGGGGARVHSFGPGLNTEPDGADLEVLVDLVAAGRVRAEPGHTADWSRLADVLRLVRDRGLSGGKAVVTMR</sequence>
<evidence type="ECO:0000313" key="4">
    <source>
        <dbReference type="EMBL" id="MFD1148717.1"/>
    </source>
</evidence>
<reference evidence="5" key="1">
    <citation type="journal article" date="2019" name="Int. J. Syst. Evol. Microbiol.">
        <title>The Global Catalogue of Microorganisms (GCM) 10K type strain sequencing project: providing services to taxonomists for standard genome sequencing and annotation.</title>
        <authorList>
            <consortium name="The Broad Institute Genomics Platform"/>
            <consortium name="The Broad Institute Genome Sequencing Center for Infectious Disease"/>
            <person name="Wu L."/>
            <person name="Ma J."/>
        </authorList>
    </citation>
    <scope>NUCLEOTIDE SEQUENCE [LARGE SCALE GENOMIC DNA]</scope>
    <source>
        <strain evidence="5">CCUG 60214</strain>
    </source>
</reference>
<name>A0ABW3QVI0_9PSEU</name>
<dbReference type="Gene3D" id="3.40.50.720">
    <property type="entry name" value="NAD(P)-binding Rossmann-like Domain"/>
    <property type="match status" value="1"/>
</dbReference>
<gene>
    <name evidence="4" type="ORF">ACFQ3T_16425</name>
</gene>
<protein>
    <submittedName>
        <fullName evidence="4">Zinc-binding dehydrogenase</fullName>
    </submittedName>
</protein>
<dbReference type="Pfam" id="PF08240">
    <property type="entry name" value="ADH_N"/>
    <property type="match status" value="1"/>
</dbReference>
<dbReference type="InterPro" id="IPR013154">
    <property type="entry name" value="ADH-like_N"/>
</dbReference>
<feature type="domain" description="Enoyl reductase (ER)" evidence="3">
    <location>
        <begin position="9"/>
        <end position="304"/>
    </location>
</feature>
<dbReference type="InterPro" id="IPR013149">
    <property type="entry name" value="ADH-like_C"/>
</dbReference>
<keyword evidence="2" id="KW-0560">Oxidoreductase</keyword>
<comment type="caution">
    <text evidence="4">The sequence shown here is derived from an EMBL/GenBank/DDBJ whole genome shotgun (WGS) entry which is preliminary data.</text>
</comment>
<organism evidence="4 5">
    <name type="scientific">Saccharothrix hoggarensis</name>
    <dbReference type="NCBI Taxonomy" id="913853"/>
    <lineage>
        <taxon>Bacteria</taxon>
        <taxon>Bacillati</taxon>
        <taxon>Actinomycetota</taxon>
        <taxon>Actinomycetes</taxon>
        <taxon>Pseudonocardiales</taxon>
        <taxon>Pseudonocardiaceae</taxon>
        <taxon>Saccharothrix</taxon>
    </lineage>
</organism>
<dbReference type="InterPro" id="IPR020843">
    <property type="entry name" value="ER"/>
</dbReference>
<evidence type="ECO:0000256" key="2">
    <source>
        <dbReference type="ARBA" id="ARBA00023002"/>
    </source>
</evidence>
<keyword evidence="5" id="KW-1185">Reference proteome</keyword>
<dbReference type="EMBL" id="JBHTLK010000075">
    <property type="protein sequence ID" value="MFD1148717.1"/>
    <property type="molecule type" value="Genomic_DNA"/>
</dbReference>
<evidence type="ECO:0000259" key="3">
    <source>
        <dbReference type="SMART" id="SM00829"/>
    </source>
</evidence>
<evidence type="ECO:0000256" key="1">
    <source>
        <dbReference type="ARBA" id="ARBA00022857"/>
    </source>
</evidence>